<comment type="similarity">
    <text evidence="2 11 12">Belongs to the thiolase-like superfamily. Beta-ketoacyl-ACP synthases family.</text>
</comment>
<dbReference type="Gene3D" id="3.40.47.10">
    <property type="match status" value="1"/>
</dbReference>
<feature type="domain" description="Ketosynthase family 3 (KS3)" evidence="13">
    <location>
        <begin position="5"/>
        <end position="413"/>
    </location>
</feature>
<dbReference type="EMBL" id="CP119083">
    <property type="protein sequence ID" value="WEF33840.1"/>
    <property type="molecule type" value="Genomic_DNA"/>
</dbReference>
<evidence type="ECO:0000256" key="1">
    <source>
        <dbReference type="ARBA" id="ARBA00005194"/>
    </source>
</evidence>
<dbReference type="InterPro" id="IPR000794">
    <property type="entry name" value="Beta-ketoacyl_synthase"/>
</dbReference>
<dbReference type="PROSITE" id="PS52004">
    <property type="entry name" value="KS3_2"/>
    <property type="match status" value="1"/>
</dbReference>
<dbReference type="GO" id="GO:0004315">
    <property type="term" value="F:3-oxoacyl-[acyl-carrier-protein] synthase activity"/>
    <property type="evidence" value="ECO:0007669"/>
    <property type="project" value="UniProtKB-EC"/>
</dbReference>
<keyword evidence="15" id="KW-1185">Reference proteome</keyword>
<dbReference type="InterPro" id="IPR014030">
    <property type="entry name" value="Ketoacyl_synth_N"/>
</dbReference>
<dbReference type="Proteomes" id="UP001216510">
    <property type="component" value="Chromosome"/>
</dbReference>
<evidence type="ECO:0000256" key="2">
    <source>
        <dbReference type="ARBA" id="ARBA00008467"/>
    </source>
</evidence>
<dbReference type="NCBIfam" id="NF005589">
    <property type="entry name" value="PRK07314.1"/>
    <property type="match status" value="1"/>
</dbReference>
<proteinExistence type="inferred from homology"/>
<evidence type="ECO:0000256" key="9">
    <source>
        <dbReference type="ARBA" id="ARBA00023160"/>
    </source>
</evidence>
<evidence type="ECO:0000256" key="8">
    <source>
        <dbReference type="ARBA" id="ARBA00023098"/>
    </source>
</evidence>
<dbReference type="InterPro" id="IPR014031">
    <property type="entry name" value="Ketoacyl_synth_C"/>
</dbReference>
<dbReference type="EC" id="2.3.1.179" evidence="3 11"/>
<sequence length="414" mass="43364">MSSKNRRVVVTGLGCVAPVGNTIAEAWSAITEGKSGIADITKFDASAFSTRFAGEVKNFNVEQYIDAKAARHMDTFIHYGMAAGIQAIEDSGLVVTEENADRIGVIIGSGIGGLPMIEEQKEDYDKRGPRRISPFFVPASIINMISGNLSIKYNMRGPNLAIVTACTTGLHSIGAAARLIEYGDADAMVAGGSEATVSPLGLGGFATARALSTRNDDPATASRPWDKDRDGFVLGEGAGVMVLEEYEHAKARGAKIYAELHGFGMSGDAYHMTSPLEDGSGGSKATIAALKSAGINPDQVQYVNAHGTSTPPGDVAEVLGIKRTFGEHAKNLVISSTKSMTGHLLGGAGGLEAVFTVLAIHHQVAPPTINLFNQDPACDLDFCANVARPMHIQYAVKNSFGFGGTNGSLVFGKV</sequence>
<comment type="catalytic activity">
    <reaction evidence="11">
        <text>a fatty acyl-[ACP] + malonyl-[ACP] + H(+) = a 3-oxoacyl-[ACP] + holo-[ACP] + CO2</text>
        <dbReference type="Rhea" id="RHEA:22836"/>
        <dbReference type="Rhea" id="RHEA-COMP:9623"/>
        <dbReference type="Rhea" id="RHEA-COMP:9685"/>
        <dbReference type="Rhea" id="RHEA-COMP:9916"/>
        <dbReference type="Rhea" id="RHEA-COMP:14125"/>
        <dbReference type="ChEBI" id="CHEBI:15378"/>
        <dbReference type="ChEBI" id="CHEBI:16526"/>
        <dbReference type="ChEBI" id="CHEBI:64479"/>
        <dbReference type="ChEBI" id="CHEBI:78449"/>
        <dbReference type="ChEBI" id="CHEBI:78776"/>
        <dbReference type="ChEBI" id="CHEBI:138651"/>
    </reaction>
</comment>
<keyword evidence="6 11" id="KW-0808">Transferase</keyword>
<dbReference type="InterPro" id="IPR020841">
    <property type="entry name" value="PKS_Beta-ketoAc_synthase_dom"/>
</dbReference>
<dbReference type="SUPFAM" id="SSF53901">
    <property type="entry name" value="Thiolase-like"/>
    <property type="match status" value="2"/>
</dbReference>
<dbReference type="InterPro" id="IPR017568">
    <property type="entry name" value="3-oxoacyl-ACP_synth-2"/>
</dbReference>
<dbReference type="InterPro" id="IPR018201">
    <property type="entry name" value="Ketoacyl_synth_AS"/>
</dbReference>
<keyword evidence="10 11" id="KW-0012">Acyltransferase</keyword>
<evidence type="ECO:0000256" key="12">
    <source>
        <dbReference type="RuleBase" id="RU003694"/>
    </source>
</evidence>
<evidence type="ECO:0000259" key="13">
    <source>
        <dbReference type="PROSITE" id="PS52004"/>
    </source>
</evidence>
<comment type="function">
    <text evidence="11">Involved in the type II fatty acid elongation cycle. Catalyzes the elongation of a wide range of acyl-ACP by the addition of two carbons from malonyl-ACP to an acyl acceptor. Can efficiently catalyze the conversion of palmitoleoyl-ACP (cis-hexadec-9-enoyl-ACP) to cis-vaccenoyl-ACP (cis-octadec-11-enoyl-ACP), an essential step in the thermal regulation of fatty acid composition.</text>
</comment>
<evidence type="ECO:0000256" key="4">
    <source>
        <dbReference type="ARBA" id="ARBA00014657"/>
    </source>
</evidence>
<keyword evidence="8" id="KW-0443">Lipid metabolism</keyword>
<keyword evidence="5 11" id="KW-0444">Lipid biosynthesis</keyword>
<evidence type="ECO:0000256" key="11">
    <source>
        <dbReference type="PIRNR" id="PIRNR000447"/>
    </source>
</evidence>
<evidence type="ECO:0000256" key="10">
    <source>
        <dbReference type="ARBA" id="ARBA00023315"/>
    </source>
</evidence>
<keyword evidence="7" id="KW-0276">Fatty acid metabolism</keyword>
<dbReference type="PANTHER" id="PTHR11712">
    <property type="entry name" value="POLYKETIDE SYNTHASE-RELATED"/>
    <property type="match status" value="1"/>
</dbReference>
<evidence type="ECO:0000313" key="15">
    <source>
        <dbReference type="Proteomes" id="UP001216510"/>
    </source>
</evidence>
<evidence type="ECO:0000313" key="14">
    <source>
        <dbReference type="EMBL" id="WEF33840.1"/>
    </source>
</evidence>
<dbReference type="RefSeq" id="WP_277416524.1">
    <property type="nucleotide sequence ID" value="NZ_CP119083.1"/>
</dbReference>
<protein>
    <recommendedName>
        <fullName evidence="4 11">3-oxoacyl-[acyl-carrier-protein] synthase 2</fullName>
        <ecNumber evidence="3 11">2.3.1.179</ecNumber>
    </recommendedName>
</protein>
<dbReference type="PROSITE" id="PS00606">
    <property type="entry name" value="KS3_1"/>
    <property type="match status" value="1"/>
</dbReference>
<gene>
    <name evidence="14" type="primary">fabF</name>
    <name evidence="14" type="ORF">PX653_03390</name>
</gene>
<comment type="pathway">
    <text evidence="1 11">Lipid metabolism; fatty acid biosynthesis.</text>
</comment>
<accession>A0ABY8BD52</accession>
<reference evidence="14 15" key="1">
    <citation type="submission" date="2023-02" db="EMBL/GenBank/DDBJ databases">
        <title>Gemone sequence of Telluria chitinolytica ACM 3522T.</title>
        <authorList>
            <person name="Frediansyah A."/>
            <person name="Miess H."/>
            <person name="Gross H."/>
        </authorList>
    </citation>
    <scope>NUCLEOTIDE SEQUENCE [LARGE SCALE GENOMIC DNA]</scope>
    <source>
        <strain evidence="14 15">ACM 3522</strain>
    </source>
</reference>
<evidence type="ECO:0000256" key="5">
    <source>
        <dbReference type="ARBA" id="ARBA00022516"/>
    </source>
</evidence>
<dbReference type="CDD" id="cd00834">
    <property type="entry name" value="KAS_I_II"/>
    <property type="match status" value="1"/>
</dbReference>
<evidence type="ECO:0000256" key="3">
    <source>
        <dbReference type="ARBA" id="ARBA00012356"/>
    </source>
</evidence>
<comment type="catalytic activity">
    <reaction evidence="11">
        <text>(9Z)-hexadecenoyl-[ACP] + malonyl-[ACP] + H(+) = 3-oxo-(11Z)-octadecenoyl-[ACP] + holo-[ACP] + CO2</text>
        <dbReference type="Rhea" id="RHEA:55040"/>
        <dbReference type="Rhea" id="RHEA-COMP:9623"/>
        <dbReference type="Rhea" id="RHEA-COMP:9685"/>
        <dbReference type="Rhea" id="RHEA-COMP:10800"/>
        <dbReference type="Rhea" id="RHEA-COMP:14074"/>
        <dbReference type="ChEBI" id="CHEBI:15378"/>
        <dbReference type="ChEBI" id="CHEBI:16526"/>
        <dbReference type="ChEBI" id="CHEBI:64479"/>
        <dbReference type="ChEBI" id="CHEBI:78449"/>
        <dbReference type="ChEBI" id="CHEBI:83989"/>
        <dbReference type="ChEBI" id="CHEBI:138538"/>
        <dbReference type="EC" id="2.3.1.179"/>
    </reaction>
</comment>
<keyword evidence="9 11" id="KW-0275">Fatty acid biosynthesis</keyword>
<dbReference type="PIRSF" id="PIRSF000447">
    <property type="entry name" value="KAS_II"/>
    <property type="match status" value="1"/>
</dbReference>
<name>A0ABY8BD52_9BURK</name>
<evidence type="ECO:0000256" key="7">
    <source>
        <dbReference type="ARBA" id="ARBA00022832"/>
    </source>
</evidence>
<organism evidence="14 15">
    <name type="scientific">Pseudoduganella chitinolytica</name>
    <dbReference type="NCBI Taxonomy" id="34070"/>
    <lineage>
        <taxon>Bacteria</taxon>
        <taxon>Pseudomonadati</taxon>
        <taxon>Pseudomonadota</taxon>
        <taxon>Betaproteobacteria</taxon>
        <taxon>Burkholderiales</taxon>
        <taxon>Oxalobacteraceae</taxon>
        <taxon>Telluria group</taxon>
        <taxon>Pseudoduganella</taxon>
    </lineage>
</organism>
<evidence type="ECO:0000256" key="6">
    <source>
        <dbReference type="ARBA" id="ARBA00022679"/>
    </source>
</evidence>
<dbReference type="NCBIfam" id="NF004970">
    <property type="entry name" value="PRK06333.1"/>
    <property type="match status" value="1"/>
</dbReference>
<dbReference type="InterPro" id="IPR016039">
    <property type="entry name" value="Thiolase-like"/>
</dbReference>
<dbReference type="Pfam" id="PF02801">
    <property type="entry name" value="Ketoacyl-synt_C"/>
    <property type="match status" value="1"/>
</dbReference>
<dbReference type="PANTHER" id="PTHR11712:SF336">
    <property type="entry name" value="3-OXOACYL-[ACYL-CARRIER-PROTEIN] SYNTHASE, MITOCHONDRIAL"/>
    <property type="match status" value="1"/>
</dbReference>
<dbReference type="Pfam" id="PF00109">
    <property type="entry name" value="ketoacyl-synt"/>
    <property type="match status" value="1"/>
</dbReference>
<dbReference type="SMART" id="SM00825">
    <property type="entry name" value="PKS_KS"/>
    <property type="match status" value="1"/>
</dbReference>
<dbReference type="NCBIfam" id="TIGR03150">
    <property type="entry name" value="fabF"/>
    <property type="match status" value="1"/>
</dbReference>